<keyword evidence="12" id="KW-0028">Amino-acid biosynthesis</keyword>
<dbReference type="InterPro" id="IPR001544">
    <property type="entry name" value="Aminotrans_IV"/>
</dbReference>
<dbReference type="InterPro" id="IPR043131">
    <property type="entry name" value="BCAT-like_N"/>
</dbReference>
<comment type="cofactor">
    <cofactor evidence="1 12">
        <name>pyridoxal 5'-phosphate</name>
        <dbReference type="ChEBI" id="CHEBI:597326"/>
    </cofactor>
</comment>
<dbReference type="Pfam" id="PF01063">
    <property type="entry name" value="Aminotran_4"/>
    <property type="match status" value="1"/>
</dbReference>
<dbReference type="GO" id="GO:0052654">
    <property type="term" value="F:L-leucine-2-oxoglutarate transaminase activity"/>
    <property type="evidence" value="ECO:0007669"/>
    <property type="project" value="RHEA"/>
</dbReference>
<dbReference type="GO" id="GO:0009098">
    <property type="term" value="P:L-leucine biosynthetic process"/>
    <property type="evidence" value="ECO:0007669"/>
    <property type="project" value="UniProtKB-UniPathway"/>
</dbReference>
<dbReference type="EC" id="2.6.1.42" evidence="12"/>
<comment type="similarity">
    <text evidence="5 12">Belongs to the class-IV pyridoxal-phosphate-dependent aminotransferase family.</text>
</comment>
<keyword evidence="8 12" id="KW-0663">Pyridoxal phosphate</keyword>
<accession>A0A6B2GXP4</accession>
<sequence>MYYNNNTVVYLNRKMVKAIEANGDLYSQTLQYGYGVFEGIRSYATANGTSIFKAKEHYERLKKSCDLIHIPLDYSVEELVDASYQVLAQNNLQDAYLRPVVYLEPNMSLSKPTGVNLLITAWEWGAYLGDKMLNLCTSPYQRPNPKSVHVEAKVTGHYINSILATVHAKENGYDEALLLDAAGFVAEGPGANLFMEKDGKLFTPALGNILPGITRATVLEMCAELGLSCEEKQFTPEELKTADSAFYCGTAAEIIGIAQLDNYRFPLDWSESLGKKLQERYSKLVREPQPESVAR</sequence>
<name>A0A6B2GXP4_9BACT</name>
<dbReference type="UniPathway" id="UPA00048">
    <property type="reaction ID" value="UER00073"/>
</dbReference>
<comment type="caution">
    <text evidence="13">The sequence shown here is derived from an EMBL/GenBank/DDBJ whole genome shotgun (WGS) entry which is preliminary data.</text>
</comment>
<dbReference type="InterPro" id="IPR050571">
    <property type="entry name" value="Class-IV_PLP-Dep_Aminotrnsfr"/>
</dbReference>
<dbReference type="EMBL" id="JAAEAA010000007">
    <property type="protein sequence ID" value="NDK55719.1"/>
    <property type="molecule type" value="Genomic_DNA"/>
</dbReference>
<dbReference type="RefSeq" id="WP_162345779.1">
    <property type="nucleotide sequence ID" value="NZ_JAAEAA010000007.1"/>
</dbReference>
<dbReference type="FunFam" id="3.20.10.10:FF:000002">
    <property type="entry name" value="D-alanine aminotransferase"/>
    <property type="match status" value="1"/>
</dbReference>
<comment type="pathway">
    <text evidence="4 12">Amino-acid biosynthesis; L-leucine biosynthesis; L-leucine from 3-methyl-2-oxobutanoate: step 4/4.</text>
</comment>
<dbReference type="Gene3D" id="3.20.10.10">
    <property type="entry name" value="D-amino Acid Aminotransferase, subunit A, domain 2"/>
    <property type="match status" value="1"/>
</dbReference>
<evidence type="ECO:0000256" key="2">
    <source>
        <dbReference type="ARBA" id="ARBA00004824"/>
    </source>
</evidence>
<reference evidence="13 14" key="1">
    <citation type="submission" date="2020-01" db="EMBL/GenBank/DDBJ databases">
        <authorList>
            <person name="Kim M.K."/>
        </authorList>
    </citation>
    <scope>NUCLEOTIDE SEQUENCE [LARGE SCALE GENOMIC DNA]</scope>
    <source>
        <strain evidence="13 14">BT213</strain>
    </source>
</reference>
<dbReference type="PANTHER" id="PTHR42743">
    <property type="entry name" value="AMINO-ACID AMINOTRANSFERASE"/>
    <property type="match status" value="1"/>
</dbReference>
<dbReference type="GO" id="GO:0009097">
    <property type="term" value="P:isoleucine biosynthetic process"/>
    <property type="evidence" value="ECO:0007669"/>
    <property type="project" value="UniProtKB-UniPathway"/>
</dbReference>
<proteinExistence type="inferred from homology"/>
<dbReference type="InterPro" id="IPR043132">
    <property type="entry name" value="BCAT-like_C"/>
</dbReference>
<evidence type="ECO:0000256" key="8">
    <source>
        <dbReference type="ARBA" id="ARBA00022898"/>
    </source>
</evidence>
<evidence type="ECO:0000313" key="13">
    <source>
        <dbReference type="EMBL" id="NDK55719.1"/>
    </source>
</evidence>
<dbReference type="AlphaFoldDB" id="A0A6B2GXP4"/>
<comment type="catalytic activity">
    <reaction evidence="9 12">
        <text>L-valine + 2-oxoglutarate = 3-methyl-2-oxobutanoate + L-glutamate</text>
        <dbReference type="Rhea" id="RHEA:24813"/>
        <dbReference type="ChEBI" id="CHEBI:11851"/>
        <dbReference type="ChEBI" id="CHEBI:16810"/>
        <dbReference type="ChEBI" id="CHEBI:29985"/>
        <dbReference type="ChEBI" id="CHEBI:57762"/>
        <dbReference type="EC" id="2.6.1.42"/>
    </reaction>
</comment>
<dbReference type="Proteomes" id="UP000478546">
    <property type="component" value="Unassembled WGS sequence"/>
</dbReference>
<comment type="function">
    <text evidence="12">Acts on leucine, isoleucine and valine.</text>
</comment>
<dbReference type="GO" id="GO:0009099">
    <property type="term" value="P:L-valine biosynthetic process"/>
    <property type="evidence" value="ECO:0007669"/>
    <property type="project" value="UniProtKB-UniPathway"/>
</dbReference>
<dbReference type="InterPro" id="IPR036038">
    <property type="entry name" value="Aminotransferase-like"/>
</dbReference>
<keyword evidence="12" id="KW-0100">Branched-chain amino acid biosynthesis</keyword>
<evidence type="ECO:0000256" key="9">
    <source>
        <dbReference type="ARBA" id="ARBA00048212"/>
    </source>
</evidence>
<evidence type="ECO:0000256" key="3">
    <source>
        <dbReference type="ARBA" id="ARBA00004931"/>
    </source>
</evidence>
<comment type="catalytic activity">
    <reaction evidence="11 12">
        <text>L-leucine + 2-oxoglutarate = 4-methyl-2-oxopentanoate + L-glutamate</text>
        <dbReference type="Rhea" id="RHEA:18321"/>
        <dbReference type="ChEBI" id="CHEBI:16810"/>
        <dbReference type="ChEBI" id="CHEBI:17865"/>
        <dbReference type="ChEBI" id="CHEBI:29985"/>
        <dbReference type="ChEBI" id="CHEBI:57427"/>
        <dbReference type="EC" id="2.6.1.42"/>
    </reaction>
</comment>
<dbReference type="SUPFAM" id="SSF56752">
    <property type="entry name" value="D-aminoacid aminotransferase-like PLP-dependent enzymes"/>
    <property type="match status" value="1"/>
</dbReference>
<dbReference type="GO" id="GO:0052655">
    <property type="term" value="F:L-valine-2-oxoglutarate transaminase activity"/>
    <property type="evidence" value="ECO:0007669"/>
    <property type="project" value="RHEA"/>
</dbReference>
<evidence type="ECO:0000256" key="10">
    <source>
        <dbReference type="ARBA" id="ARBA00048798"/>
    </source>
</evidence>
<evidence type="ECO:0000256" key="1">
    <source>
        <dbReference type="ARBA" id="ARBA00001933"/>
    </source>
</evidence>
<comment type="catalytic activity">
    <reaction evidence="10 12">
        <text>L-isoleucine + 2-oxoglutarate = (S)-3-methyl-2-oxopentanoate + L-glutamate</text>
        <dbReference type="Rhea" id="RHEA:24801"/>
        <dbReference type="ChEBI" id="CHEBI:16810"/>
        <dbReference type="ChEBI" id="CHEBI:29985"/>
        <dbReference type="ChEBI" id="CHEBI:35146"/>
        <dbReference type="ChEBI" id="CHEBI:58045"/>
        <dbReference type="EC" id="2.6.1.42"/>
    </reaction>
</comment>
<keyword evidence="14" id="KW-1185">Reference proteome</keyword>
<keyword evidence="6 12" id="KW-0032">Aminotransferase</keyword>
<comment type="pathway">
    <text evidence="2 12">Amino-acid biosynthesis; L-isoleucine biosynthesis; L-isoleucine from 2-oxobutanoate: step 4/4.</text>
</comment>
<dbReference type="Gene3D" id="3.30.470.10">
    <property type="match status" value="1"/>
</dbReference>
<evidence type="ECO:0000256" key="7">
    <source>
        <dbReference type="ARBA" id="ARBA00022679"/>
    </source>
</evidence>
<gene>
    <name evidence="12" type="primary">ilvE</name>
    <name evidence="13" type="ORF">GWO68_07320</name>
</gene>
<keyword evidence="7 12" id="KW-0808">Transferase</keyword>
<dbReference type="InterPro" id="IPR005785">
    <property type="entry name" value="B_amino_transI"/>
</dbReference>
<evidence type="ECO:0000256" key="6">
    <source>
        <dbReference type="ARBA" id="ARBA00022576"/>
    </source>
</evidence>
<evidence type="ECO:0000256" key="12">
    <source>
        <dbReference type="RuleBase" id="RU364094"/>
    </source>
</evidence>
<protein>
    <recommendedName>
        <fullName evidence="12">Branched-chain-amino-acid aminotransferase</fullName>
        <shortName evidence="12">BCAT</shortName>
        <ecNumber evidence="12">2.6.1.42</ecNumber>
    </recommendedName>
</protein>
<dbReference type="UniPathway" id="UPA00047">
    <property type="reaction ID" value="UER00058"/>
</dbReference>
<dbReference type="CDD" id="cd00449">
    <property type="entry name" value="PLPDE_IV"/>
    <property type="match status" value="1"/>
</dbReference>
<comment type="pathway">
    <text evidence="3 12">Amino-acid biosynthesis; L-valine biosynthesis; L-valine from pyruvate: step 4/4.</text>
</comment>
<evidence type="ECO:0000313" key="14">
    <source>
        <dbReference type="Proteomes" id="UP000478546"/>
    </source>
</evidence>
<evidence type="ECO:0000256" key="4">
    <source>
        <dbReference type="ARBA" id="ARBA00005072"/>
    </source>
</evidence>
<dbReference type="PANTHER" id="PTHR42743:SF11">
    <property type="entry name" value="AMINODEOXYCHORISMATE LYASE"/>
    <property type="match status" value="1"/>
</dbReference>
<dbReference type="UniPathway" id="UPA00049">
    <property type="reaction ID" value="UER00062"/>
</dbReference>
<dbReference type="NCBIfam" id="NF005146">
    <property type="entry name" value="PRK06606.1"/>
    <property type="match status" value="1"/>
</dbReference>
<dbReference type="GO" id="GO:0052656">
    <property type="term" value="F:L-isoleucine-2-oxoglutarate transaminase activity"/>
    <property type="evidence" value="ECO:0007669"/>
    <property type="project" value="RHEA"/>
</dbReference>
<dbReference type="NCBIfam" id="TIGR01122">
    <property type="entry name" value="ilvE_I"/>
    <property type="match status" value="1"/>
</dbReference>
<evidence type="ECO:0000256" key="5">
    <source>
        <dbReference type="ARBA" id="ARBA00009320"/>
    </source>
</evidence>
<evidence type="ECO:0000256" key="11">
    <source>
        <dbReference type="ARBA" id="ARBA00049229"/>
    </source>
</evidence>
<organism evidence="13 14">
    <name type="scientific">Pontibacter fetidus</name>
    <dbReference type="NCBI Taxonomy" id="2700082"/>
    <lineage>
        <taxon>Bacteria</taxon>
        <taxon>Pseudomonadati</taxon>
        <taxon>Bacteroidota</taxon>
        <taxon>Cytophagia</taxon>
        <taxon>Cytophagales</taxon>
        <taxon>Hymenobacteraceae</taxon>
        <taxon>Pontibacter</taxon>
    </lineage>
</organism>